<sequence length="751" mass="85726">MKLNYFLLLLLGIMVCSCSVTRFIPEDETLYEGATFNLEAKEELSDYSTVEQELQAVLRPQPNSSKIGLYAHYKVTKDSAGFFYKFINKRIGQEPVYQSDVDVNQTEELIINRLENLGFFYSTVTSEIKEEEKTSKVHYDIKLAKPYTMETYQLDTDSLPIYKDIKVTLPEAFIKKGERFNLSKLKVERERIDAKLKAIGYYNFNADFLIFEIDTNQYKNKRFDLYLRLKKNTPKKALVPYKLSTVNVHPNTSISNNYKYTDTTTLAGVNFVQDTVFFKPKRLRPYIQFQEGQLYNPQKFKGTSRRLSSISTYKFVNVEFKEKPLGNNDSIGYLDTRVYLSPLNKRALSAELQGNAKSNGFTGPTLALSYTNRNLFKGGEVLKITGKFGYEAQLRGKSNNTTGLNSTQLGLTADLVFPRLLFPMDINQQFEYNIPKTKISAGIEYLSRNKLYSLSSFNTSFGYQWHANTYVYHSINPISSNYIRLSNSTPAFEEILEENQFLKNSFEQQLISGLTYNFTYNELGDVNRVHPFYFSTNVDIAGNSLSLFGSRDETTGKKTILGVEFAQYAKIDFDTRFYLNLGNQQSLITRLYGGLGYAYGNSDVLPFSRQFFSGGPYSIRAFRTRSIGPGTYSPENSNINSFFDRSGDIKLEANVEYRFPLYTYFKGAFFVDAGNVWLRDENTELPGGKFTSNFINELAIGAGVGLRVDIQGFVLRLDWAAPIHSPTQTEISKYTFDASNGIFNFAIGYPF</sequence>
<keyword evidence="5" id="KW-0998">Cell outer membrane</keyword>
<dbReference type="PANTHER" id="PTHR12815:SF47">
    <property type="entry name" value="TRANSLOCATION AND ASSEMBLY MODULE SUBUNIT TAMA"/>
    <property type="match status" value="1"/>
</dbReference>
<evidence type="ECO:0000256" key="3">
    <source>
        <dbReference type="ARBA" id="ARBA00022729"/>
    </source>
</evidence>
<accession>A9DIH7</accession>
<dbReference type="PANTHER" id="PTHR12815">
    <property type="entry name" value="SORTING AND ASSEMBLY MACHINERY SAMM50 PROTEIN FAMILY MEMBER"/>
    <property type="match status" value="1"/>
</dbReference>
<dbReference type="Gene3D" id="2.40.160.50">
    <property type="entry name" value="membrane protein fhac: a member of the omp85/tpsb transporter family"/>
    <property type="match status" value="1"/>
</dbReference>
<dbReference type="Proteomes" id="UP000002945">
    <property type="component" value="Unassembled WGS sequence"/>
</dbReference>
<evidence type="ECO:0000313" key="8">
    <source>
        <dbReference type="Proteomes" id="UP000002945"/>
    </source>
</evidence>
<dbReference type="OrthoDB" id="9814535at2"/>
<keyword evidence="3" id="KW-0732">Signal</keyword>
<feature type="domain" description="Bacterial surface antigen (D15)" evidence="6">
    <location>
        <begin position="359"/>
        <end position="749"/>
    </location>
</feature>
<dbReference type="AlphaFoldDB" id="A9DIH7"/>
<protein>
    <submittedName>
        <fullName evidence="7">Outer membrane protein</fullName>
    </submittedName>
</protein>
<evidence type="ECO:0000256" key="2">
    <source>
        <dbReference type="ARBA" id="ARBA00022692"/>
    </source>
</evidence>
<keyword evidence="8" id="KW-1185">Reference proteome</keyword>
<dbReference type="HOGENOM" id="CLU_010929_0_0_10"/>
<dbReference type="PROSITE" id="PS51257">
    <property type="entry name" value="PROKAR_LIPOPROTEIN"/>
    <property type="match status" value="1"/>
</dbReference>
<dbReference type="STRING" id="391587.KAOT1_11842"/>
<dbReference type="InterPro" id="IPR000184">
    <property type="entry name" value="Bac_surfAg_D15"/>
</dbReference>
<evidence type="ECO:0000256" key="1">
    <source>
        <dbReference type="ARBA" id="ARBA00004370"/>
    </source>
</evidence>
<comment type="caution">
    <text evidence="7">The sequence shown here is derived from an EMBL/GenBank/DDBJ whole genome shotgun (WGS) entry which is preliminary data.</text>
</comment>
<keyword evidence="2" id="KW-0812">Transmembrane</keyword>
<dbReference type="InterPro" id="IPR039910">
    <property type="entry name" value="D15-like"/>
</dbReference>
<evidence type="ECO:0000256" key="5">
    <source>
        <dbReference type="ARBA" id="ARBA00023237"/>
    </source>
</evidence>
<evidence type="ECO:0000259" key="6">
    <source>
        <dbReference type="Pfam" id="PF01103"/>
    </source>
</evidence>
<dbReference type="GO" id="GO:0019867">
    <property type="term" value="C:outer membrane"/>
    <property type="evidence" value="ECO:0007669"/>
    <property type="project" value="InterPro"/>
</dbReference>
<keyword evidence="4" id="KW-0472">Membrane</keyword>
<evidence type="ECO:0000313" key="7">
    <source>
        <dbReference type="EMBL" id="EDP97904.1"/>
    </source>
</evidence>
<dbReference type="RefSeq" id="WP_007094918.1">
    <property type="nucleotide sequence ID" value="NZ_CP142125.1"/>
</dbReference>
<dbReference type="EMBL" id="ABIB01000001">
    <property type="protein sequence ID" value="EDP97904.1"/>
    <property type="molecule type" value="Genomic_DNA"/>
</dbReference>
<gene>
    <name evidence="7" type="ORF">KAOT1_11842</name>
</gene>
<proteinExistence type="predicted"/>
<organism evidence="7 8">
    <name type="scientific">Kordia algicida OT-1</name>
    <dbReference type="NCBI Taxonomy" id="391587"/>
    <lineage>
        <taxon>Bacteria</taxon>
        <taxon>Pseudomonadati</taxon>
        <taxon>Bacteroidota</taxon>
        <taxon>Flavobacteriia</taxon>
        <taxon>Flavobacteriales</taxon>
        <taxon>Flavobacteriaceae</taxon>
        <taxon>Kordia</taxon>
    </lineage>
</organism>
<comment type="subcellular location">
    <subcellularLocation>
        <location evidence="1">Membrane</location>
    </subcellularLocation>
</comment>
<reference evidence="7 8" key="1">
    <citation type="journal article" date="2011" name="J. Bacteriol.">
        <title>Genome sequence of the algicidal bacterium Kordia algicida OT-1.</title>
        <authorList>
            <person name="Lee H.S."/>
            <person name="Kang S.G."/>
            <person name="Kwon K.K."/>
            <person name="Lee J.H."/>
            <person name="Kim S.J."/>
        </authorList>
    </citation>
    <scope>NUCLEOTIDE SEQUENCE [LARGE SCALE GENOMIC DNA]</scope>
    <source>
        <strain evidence="7 8">OT-1</strain>
    </source>
</reference>
<dbReference type="eggNOG" id="COG4775">
    <property type="taxonomic scope" value="Bacteria"/>
</dbReference>
<name>A9DIH7_9FLAO</name>
<evidence type="ECO:0000256" key="4">
    <source>
        <dbReference type="ARBA" id="ARBA00023136"/>
    </source>
</evidence>
<dbReference type="Gene3D" id="3.10.20.310">
    <property type="entry name" value="membrane protein fhac"/>
    <property type="match status" value="1"/>
</dbReference>
<dbReference type="Pfam" id="PF01103">
    <property type="entry name" value="Omp85"/>
    <property type="match status" value="1"/>
</dbReference>